<feature type="region of interest" description="Disordered" evidence="1">
    <location>
        <begin position="107"/>
        <end position="132"/>
    </location>
</feature>
<dbReference type="OrthoDB" id="3268436at2759"/>
<dbReference type="PANTHER" id="PTHR15503">
    <property type="entry name" value="LDOC1 RELATED"/>
    <property type="match status" value="1"/>
</dbReference>
<dbReference type="InterPro" id="IPR005162">
    <property type="entry name" value="Retrotrans_gag_dom"/>
</dbReference>
<evidence type="ECO:0000313" key="3">
    <source>
        <dbReference type="EMBL" id="OMH84220.1"/>
    </source>
</evidence>
<sequence>PGHQARAITQLHSCRQSQRSVLEFATEFRNLASLSGFNEPAKIHLFYIGLDTSLIQRLATEPLPNTLDQLIDQVIELENRINARSAYLPKRSVPFRNWSTPAPPVFPRPAMPAPDHQASEPMDVDAVTSRPRAPLDTAERQRRLANNLCLYCCQPNHILRVII</sequence>
<organism evidence="3 4">
    <name type="scientific">Zancudomyces culisetae</name>
    <name type="common">Gut fungus</name>
    <name type="synonym">Smittium culisetae</name>
    <dbReference type="NCBI Taxonomy" id="1213189"/>
    <lineage>
        <taxon>Eukaryota</taxon>
        <taxon>Fungi</taxon>
        <taxon>Fungi incertae sedis</taxon>
        <taxon>Zoopagomycota</taxon>
        <taxon>Kickxellomycotina</taxon>
        <taxon>Harpellomycetes</taxon>
        <taxon>Harpellales</taxon>
        <taxon>Legeriomycetaceae</taxon>
        <taxon>Zancudomyces</taxon>
    </lineage>
</organism>
<feature type="non-terminal residue" evidence="3">
    <location>
        <position position="1"/>
    </location>
</feature>
<dbReference type="Proteomes" id="UP000188320">
    <property type="component" value="Unassembled WGS sequence"/>
</dbReference>
<dbReference type="PANTHER" id="PTHR15503:SF22">
    <property type="entry name" value="TRANSPOSON TY3-I GAG POLYPROTEIN"/>
    <property type="match status" value="1"/>
</dbReference>
<accession>A0A1R1PTC9</accession>
<dbReference type="AlphaFoldDB" id="A0A1R1PTC9"/>
<comment type="caution">
    <text evidence="3">The sequence shown here is derived from an EMBL/GenBank/DDBJ whole genome shotgun (WGS) entry which is preliminary data.</text>
</comment>
<feature type="domain" description="Retrotransposon gag" evidence="2">
    <location>
        <begin position="3"/>
        <end position="51"/>
    </location>
</feature>
<dbReference type="EMBL" id="LSSK01000233">
    <property type="protein sequence ID" value="OMH84220.1"/>
    <property type="molecule type" value="Genomic_DNA"/>
</dbReference>
<evidence type="ECO:0000259" key="2">
    <source>
        <dbReference type="Pfam" id="PF03732"/>
    </source>
</evidence>
<name>A0A1R1PTC9_ZANCU</name>
<evidence type="ECO:0000313" key="4">
    <source>
        <dbReference type="Proteomes" id="UP000188320"/>
    </source>
</evidence>
<proteinExistence type="predicted"/>
<dbReference type="InterPro" id="IPR032567">
    <property type="entry name" value="RTL1-rel"/>
</dbReference>
<gene>
    <name evidence="3" type="ORF">AX774_g2262</name>
</gene>
<evidence type="ECO:0000256" key="1">
    <source>
        <dbReference type="SAM" id="MobiDB-lite"/>
    </source>
</evidence>
<keyword evidence="4" id="KW-1185">Reference proteome</keyword>
<reference evidence="4" key="1">
    <citation type="submission" date="2017-01" db="EMBL/GenBank/DDBJ databases">
        <authorList>
            <person name="Wang Y."/>
            <person name="White M."/>
            <person name="Kvist S."/>
            <person name="Moncalvo J.-M."/>
        </authorList>
    </citation>
    <scope>NUCLEOTIDE SEQUENCE [LARGE SCALE GENOMIC DNA]</scope>
    <source>
        <strain evidence="4">COL-18-3</strain>
    </source>
</reference>
<protein>
    <submittedName>
        <fullName evidence="3">Retrotransposon-derived protein PEG10</fullName>
    </submittedName>
</protein>
<dbReference type="Pfam" id="PF03732">
    <property type="entry name" value="Retrotrans_gag"/>
    <property type="match status" value="1"/>
</dbReference>